<feature type="transmembrane region" description="Helical" evidence="1">
    <location>
        <begin position="21"/>
        <end position="43"/>
    </location>
</feature>
<protein>
    <submittedName>
        <fullName evidence="2">Uncharacterized protein</fullName>
    </submittedName>
</protein>
<evidence type="ECO:0000313" key="3">
    <source>
        <dbReference type="EMBL" id="RSV04710.1"/>
    </source>
</evidence>
<evidence type="ECO:0000313" key="4">
    <source>
        <dbReference type="Proteomes" id="UP000185161"/>
    </source>
</evidence>
<reference evidence="4" key="2">
    <citation type="submission" date="2016-12" db="EMBL/GenBank/DDBJ databases">
        <title>Whole genome sequencing of Sphingomonas sp. ABOJV.</title>
        <authorList>
            <person name="Conlan S."/>
            <person name="Thomas P.J."/>
            <person name="Mullikin J."/>
            <person name="Palmore T.N."/>
            <person name="Frank K.M."/>
            <person name="Segre J.A."/>
        </authorList>
    </citation>
    <scope>NUCLEOTIDE SEQUENCE [LARGE SCALE GENOMIC DNA]</scope>
    <source>
        <strain evidence="4">ABOJV</strain>
    </source>
</reference>
<organism evidence="2 4">
    <name type="scientific">Sphingomonas koreensis</name>
    <dbReference type="NCBI Taxonomy" id="93064"/>
    <lineage>
        <taxon>Bacteria</taxon>
        <taxon>Pseudomonadati</taxon>
        <taxon>Pseudomonadota</taxon>
        <taxon>Alphaproteobacteria</taxon>
        <taxon>Sphingomonadales</taxon>
        <taxon>Sphingomonadaceae</taxon>
        <taxon>Sphingomonas</taxon>
    </lineage>
</organism>
<gene>
    <name evidence="2" type="ORF">BRX40_12475</name>
    <name evidence="3" type="ORF">CA257_07255</name>
</gene>
<proteinExistence type="predicted"/>
<dbReference type="EMBL" id="CP018820">
    <property type="protein sequence ID" value="APR53134.1"/>
    <property type="molecule type" value="Genomic_DNA"/>
</dbReference>
<dbReference type="RefSeq" id="WP_075151806.1">
    <property type="nucleotide sequence ID" value="NZ_CP018820.1"/>
</dbReference>
<keyword evidence="1" id="KW-0472">Membrane</keyword>
<evidence type="ECO:0000313" key="5">
    <source>
        <dbReference type="Proteomes" id="UP000286681"/>
    </source>
</evidence>
<name>A0A1L6JB24_9SPHN</name>
<keyword evidence="4" id="KW-1185">Reference proteome</keyword>
<dbReference type="GeneID" id="44133380"/>
<sequence length="61" mass="6730">MNRDVVMLPRIQSDHEDGVQQLVAGGFGICALPAYSAIAWHIVLRPVEELLFHDIVKDSSA</sequence>
<keyword evidence="1" id="KW-1133">Transmembrane helix</keyword>
<reference evidence="2" key="1">
    <citation type="submission" date="2016-12" db="EMBL/GenBank/DDBJ databases">
        <title>Whole genome sequencing of Sphingomonas koreensis.</title>
        <authorList>
            <person name="Conlan S."/>
            <person name="Thomas P.J."/>
            <person name="Mullikin J."/>
            <person name="Palmore T.N."/>
            <person name="Frank K.M."/>
            <person name="Segre J.A."/>
        </authorList>
    </citation>
    <scope>NUCLEOTIDE SEQUENCE</scope>
    <source>
        <strain evidence="2">ABOJV</strain>
    </source>
</reference>
<dbReference type="EMBL" id="QQWO01000005">
    <property type="protein sequence ID" value="RSV04710.1"/>
    <property type="molecule type" value="Genomic_DNA"/>
</dbReference>
<dbReference type="AlphaFoldDB" id="A0A1L6JB24"/>
<dbReference type="KEGG" id="skr:BRX40_12475"/>
<reference evidence="3 5" key="3">
    <citation type="submission" date="2018-07" db="EMBL/GenBank/DDBJ databases">
        <title>Genomic and Epidemiologic Investigation of an Indolent Hospital Outbreak.</title>
        <authorList>
            <person name="Johnson R.C."/>
            <person name="Deming C."/>
            <person name="Conlan S."/>
            <person name="Zellmer C.J."/>
            <person name="Michelin A.V."/>
            <person name="Lee-Lin S."/>
            <person name="Thomas P.J."/>
            <person name="Park M."/>
            <person name="Weingarten R.A."/>
            <person name="Less J."/>
            <person name="Dekker J.P."/>
            <person name="Frank K.M."/>
            <person name="Musser K.A."/>
            <person name="Mcquiston J.R."/>
            <person name="Henderson D.K."/>
            <person name="Lau A.F."/>
            <person name="Palmore T.N."/>
            <person name="Segre J.A."/>
        </authorList>
    </citation>
    <scope>NUCLEOTIDE SEQUENCE [LARGE SCALE GENOMIC DNA]</scope>
    <source>
        <strain evidence="3 5">SK-NIH.Env10_0317</strain>
    </source>
</reference>
<keyword evidence="1" id="KW-0812">Transmembrane</keyword>
<dbReference type="OrthoDB" id="8479870at2"/>
<evidence type="ECO:0000313" key="2">
    <source>
        <dbReference type="EMBL" id="APR53134.1"/>
    </source>
</evidence>
<dbReference type="Proteomes" id="UP000286681">
    <property type="component" value="Unassembled WGS sequence"/>
</dbReference>
<accession>A0A1L6JB24</accession>
<evidence type="ECO:0000256" key="1">
    <source>
        <dbReference type="SAM" id="Phobius"/>
    </source>
</evidence>
<dbReference type="Proteomes" id="UP000185161">
    <property type="component" value="Chromosome"/>
</dbReference>